<keyword evidence="2" id="KW-1185">Reference proteome</keyword>
<accession>A0A0N9HXX0</accession>
<dbReference type="InterPro" id="IPR012332">
    <property type="entry name" value="Autotransporter_pectin_lyase_C"/>
</dbReference>
<sequence>MVTASVMMAAPANAGFVTYCEGEGGPVTLPTDLAVAPGKSCTLDRTVITGNVKVGEGANLIVKGGTINGAVEVASDGYFDATATRVDGDVTLAPGGFGLYLRNTGTAKVTVQPKTAAQSFVFVEGQSKIDGALSANAGEVKVVDSEVFGNVTTNGALYTDLTNAFVDGTVSVLNNSEGSVVCGGAVQGKATFAGNRGGVQLGPNGGLDSCASGGYFARDVNINNTTGKSSVDDTIINGKLELSANNPVAQLAANNRIRGGVVGESASPAAARGLAAAERQSAAEQKAADRAAAATSAAAAKGKARL</sequence>
<protein>
    <recommendedName>
        <fullName evidence="3">Right handed beta helix domain-containing protein</fullName>
    </recommendedName>
</protein>
<evidence type="ECO:0008006" key="3">
    <source>
        <dbReference type="Google" id="ProtNLM"/>
    </source>
</evidence>
<dbReference type="EMBL" id="CP012752">
    <property type="protein sequence ID" value="ALG10252.1"/>
    <property type="molecule type" value="Genomic_DNA"/>
</dbReference>
<dbReference type="KEGG" id="kphy:AOZ06_28170"/>
<evidence type="ECO:0000313" key="2">
    <source>
        <dbReference type="Proteomes" id="UP000063699"/>
    </source>
</evidence>
<dbReference type="Proteomes" id="UP000063699">
    <property type="component" value="Chromosome"/>
</dbReference>
<dbReference type="STRING" id="860235.AOZ06_28170"/>
<proteinExistence type="predicted"/>
<gene>
    <name evidence="1" type="ORF">AOZ06_28170</name>
</gene>
<name>A0A0N9HXX0_9PSEU</name>
<dbReference type="AlphaFoldDB" id="A0A0N9HXX0"/>
<organism evidence="1 2">
    <name type="scientific">Kibdelosporangium phytohabitans</name>
    <dbReference type="NCBI Taxonomy" id="860235"/>
    <lineage>
        <taxon>Bacteria</taxon>
        <taxon>Bacillati</taxon>
        <taxon>Actinomycetota</taxon>
        <taxon>Actinomycetes</taxon>
        <taxon>Pseudonocardiales</taxon>
        <taxon>Pseudonocardiaceae</taxon>
        <taxon>Kibdelosporangium</taxon>
    </lineage>
</organism>
<reference evidence="1 2" key="1">
    <citation type="submission" date="2015-07" db="EMBL/GenBank/DDBJ databases">
        <title>Genome sequencing of Kibdelosporangium phytohabitans.</title>
        <authorList>
            <person name="Qin S."/>
            <person name="Xing K."/>
        </authorList>
    </citation>
    <scope>NUCLEOTIDE SEQUENCE [LARGE SCALE GENOMIC DNA]</scope>
    <source>
        <strain evidence="1 2">KLBMP1111</strain>
    </source>
</reference>
<dbReference type="Gene3D" id="2.160.20.20">
    <property type="match status" value="1"/>
</dbReference>
<evidence type="ECO:0000313" key="1">
    <source>
        <dbReference type="EMBL" id="ALG10252.1"/>
    </source>
</evidence>